<dbReference type="Pfam" id="PF00704">
    <property type="entry name" value="Glyco_hydro_18"/>
    <property type="match status" value="1"/>
</dbReference>
<dbReference type="Proteomes" id="UP000193944">
    <property type="component" value="Unassembled WGS sequence"/>
</dbReference>
<dbReference type="PROSITE" id="PS51910">
    <property type="entry name" value="GH18_2"/>
    <property type="match status" value="1"/>
</dbReference>
<organism evidence="14 15">
    <name type="scientific">Anaeromyces robustus</name>
    <dbReference type="NCBI Taxonomy" id="1754192"/>
    <lineage>
        <taxon>Eukaryota</taxon>
        <taxon>Fungi</taxon>
        <taxon>Fungi incertae sedis</taxon>
        <taxon>Chytridiomycota</taxon>
        <taxon>Chytridiomycota incertae sedis</taxon>
        <taxon>Neocallimastigomycetes</taxon>
        <taxon>Neocallimastigales</taxon>
        <taxon>Neocallimastigaceae</taxon>
        <taxon>Anaeromyces</taxon>
    </lineage>
</organism>
<dbReference type="GO" id="GO:0006032">
    <property type="term" value="P:chitin catabolic process"/>
    <property type="evidence" value="ECO:0007669"/>
    <property type="project" value="UniProtKB-KW"/>
</dbReference>
<keyword evidence="7" id="KW-0624">Polysaccharide degradation</keyword>
<dbReference type="PANTHER" id="PTHR11177:SF317">
    <property type="entry name" value="CHITINASE 12-RELATED"/>
    <property type="match status" value="1"/>
</dbReference>
<comment type="similarity">
    <text evidence="10">Belongs to the glycosyl hydrolase 18 family.</text>
</comment>
<protein>
    <submittedName>
        <fullName evidence="14">Uncharacterized protein</fullName>
    </submittedName>
</protein>
<sequence>MKLLFYVIAIIFICGALAQQRYESNEKNARCSASRICPLKIKYKNSTLDEDELRKDKYHQCCSSEGFCGETIKYCGEGCKFGACLNTNLYKRYSCSSLRAEGRCNSDCPCKNSNDCCSEYGFCGNSSFHCSKKKTSTKKTSTKKKTTTIKYPSSSERVKTTSSPGVIIYIPSYRFDKEINIETYNFDGIDVLNYCFYQIKDSGEAYPGNRELDIEKKLMKYATHDLKKKYPDLKVILTIGGTEGSKNFNVFLKHSSTREKAAKSIVKVVKEYNFDGLDVDWEFPENESESLYLLYFIKKIREYMGYDRILTISASALISRYYGHTMDMEKYLNWFNLMTYHYAGYWNKYSGYNSPLYAPSSDLNKQKNCDYTVESYLKEGVPRKKLILGVPYMGQAWEVKSSSNKGYNQRGDANIRGEPSNRNNEGFWSYNSLRKEGILSSKKSTSNSWVRTWHSDVKSPTLFNKYSYIYISYDDVDSMCYRSHYVKDKGIGGIMVWEAGQDYKRELLKALLDCYYD</sequence>
<comment type="caution">
    <text evidence="8">Lacks conserved residue(s) required for the propagation of feature annotation.</text>
</comment>
<evidence type="ECO:0000256" key="8">
    <source>
        <dbReference type="PROSITE-ProRule" id="PRU00261"/>
    </source>
</evidence>
<evidence type="ECO:0000256" key="3">
    <source>
        <dbReference type="ARBA" id="ARBA00022801"/>
    </source>
</evidence>
<dbReference type="GO" id="GO:0008061">
    <property type="term" value="F:chitin binding"/>
    <property type="evidence" value="ECO:0007669"/>
    <property type="project" value="UniProtKB-UniRule"/>
</dbReference>
<dbReference type="SMART" id="SM00270">
    <property type="entry name" value="ChtBD1"/>
    <property type="match status" value="2"/>
</dbReference>
<reference evidence="14 15" key="1">
    <citation type="submission" date="2016-08" db="EMBL/GenBank/DDBJ databases">
        <title>A Parts List for Fungal Cellulosomes Revealed by Comparative Genomics.</title>
        <authorList>
            <consortium name="DOE Joint Genome Institute"/>
            <person name="Haitjema C.H."/>
            <person name="Gilmore S.P."/>
            <person name="Henske J.K."/>
            <person name="Solomon K.V."/>
            <person name="De Groot R."/>
            <person name="Kuo A."/>
            <person name="Mondo S.J."/>
            <person name="Salamov A.A."/>
            <person name="Labutti K."/>
            <person name="Zhao Z."/>
            <person name="Chiniquy J."/>
            <person name="Barry K."/>
            <person name="Brewer H.M."/>
            <person name="Purvine S.O."/>
            <person name="Wright A.T."/>
            <person name="Boxma B."/>
            <person name="Van Alen T."/>
            <person name="Hackstein J.H."/>
            <person name="Baker S.E."/>
            <person name="Grigoriev I.V."/>
            <person name="O'Malley M.A."/>
        </authorList>
    </citation>
    <scope>NUCLEOTIDE SEQUENCE [LARGE SCALE GENOMIC DNA]</scope>
    <source>
        <strain evidence="14 15">S4</strain>
    </source>
</reference>
<dbReference type="AlphaFoldDB" id="A0A1Y1WXH8"/>
<reference evidence="14 15" key="2">
    <citation type="submission" date="2016-08" db="EMBL/GenBank/DDBJ databases">
        <title>Pervasive Adenine N6-methylation of Active Genes in Fungi.</title>
        <authorList>
            <consortium name="DOE Joint Genome Institute"/>
            <person name="Mondo S.J."/>
            <person name="Dannebaum R.O."/>
            <person name="Kuo R.C."/>
            <person name="Labutti K."/>
            <person name="Haridas S."/>
            <person name="Kuo A."/>
            <person name="Salamov A."/>
            <person name="Ahrendt S.R."/>
            <person name="Lipzen A."/>
            <person name="Sullivan W."/>
            <person name="Andreopoulos W.B."/>
            <person name="Clum A."/>
            <person name="Lindquist E."/>
            <person name="Daum C."/>
            <person name="Ramamoorthy G.K."/>
            <person name="Gryganskyi A."/>
            <person name="Culley D."/>
            <person name="Magnuson J.K."/>
            <person name="James T.Y."/>
            <person name="O'Malley M.A."/>
            <person name="Stajich J.E."/>
            <person name="Spatafora J.W."/>
            <person name="Visel A."/>
            <person name="Grigoriev I.V."/>
        </authorList>
    </citation>
    <scope>NUCLEOTIDE SEQUENCE [LARGE SCALE GENOMIC DNA]</scope>
    <source>
        <strain evidence="14 15">S4</strain>
    </source>
</reference>
<evidence type="ECO:0000256" key="1">
    <source>
        <dbReference type="ARBA" id="ARBA00000822"/>
    </source>
</evidence>
<evidence type="ECO:0000259" key="12">
    <source>
        <dbReference type="PROSITE" id="PS50941"/>
    </source>
</evidence>
<accession>A0A1Y1WXH8</accession>
<evidence type="ECO:0000256" key="6">
    <source>
        <dbReference type="ARBA" id="ARBA00023295"/>
    </source>
</evidence>
<dbReference type="InterPro" id="IPR036861">
    <property type="entry name" value="Endochitinase-like_sf"/>
</dbReference>
<keyword evidence="11" id="KW-0732">Signal</keyword>
<evidence type="ECO:0000256" key="5">
    <source>
        <dbReference type="ARBA" id="ARBA00023277"/>
    </source>
</evidence>
<dbReference type="Gene3D" id="3.20.20.80">
    <property type="entry name" value="Glycosidases"/>
    <property type="match status" value="1"/>
</dbReference>
<evidence type="ECO:0000313" key="15">
    <source>
        <dbReference type="Proteomes" id="UP000193944"/>
    </source>
</evidence>
<feature type="domain" description="GH18" evidence="13">
    <location>
        <begin position="164"/>
        <end position="517"/>
    </location>
</feature>
<feature type="disulfide bond" evidence="8">
    <location>
        <begin position="61"/>
        <end position="75"/>
    </location>
</feature>
<dbReference type="SUPFAM" id="SSF51445">
    <property type="entry name" value="(Trans)glycosidases"/>
    <property type="match status" value="1"/>
</dbReference>
<dbReference type="PANTHER" id="PTHR11177">
    <property type="entry name" value="CHITINASE"/>
    <property type="match status" value="1"/>
</dbReference>
<dbReference type="GO" id="GO:0000272">
    <property type="term" value="P:polysaccharide catabolic process"/>
    <property type="evidence" value="ECO:0007669"/>
    <property type="project" value="UniProtKB-KW"/>
</dbReference>
<evidence type="ECO:0000256" key="11">
    <source>
        <dbReference type="SAM" id="SignalP"/>
    </source>
</evidence>
<feature type="domain" description="Chitin-binding type-1" evidence="12">
    <location>
        <begin position="28"/>
        <end position="86"/>
    </location>
</feature>
<evidence type="ECO:0000256" key="2">
    <source>
        <dbReference type="ARBA" id="ARBA00022669"/>
    </source>
</evidence>
<dbReference type="InterPro" id="IPR001223">
    <property type="entry name" value="Glyco_hydro18_cat"/>
</dbReference>
<dbReference type="Gene3D" id="3.10.50.10">
    <property type="match status" value="1"/>
</dbReference>
<keyword evidence="15" id="KW-1185">Reference proteome</keyword>
<keyword evidence="5" id="KW-0119">Carbohydrate metabolism</keyword>
<dbReference type="STRING" id="1754192.A0A1Y1WXH8"/>
<keyword evidence="4" id="KW-0146">Chitin degradation</keyword>
<dbReference type="PROSITE" id="PS50941">
    <property type="entry name" value="CHIT_BIND_I_2"/>
    <property type="match status" value="1"/>
</dbReference>
<feature type="signal peptide" evidence="11">
    <location>
        <begin position="1"/>
        <end position="18"/>
    </location>
</feature>
<dbReference type="InterPro" id="IPR001002">
    <property type="entry name" value="Chitin-bd_1"/>
</dbReference>
<comment type="catalytic activity">
    <reaction evidence="1">
        <text>Random endo-hydrolysis of N-acetyl-beta-D-glucosaminide (1-&gt;4)-beta-linkages in chitin and chitodextrins.</text>
        <dbReference type="EC" id="3.2.1.14"/>
    </reaction>
</comment>
<name>A0A1Y1WXH8_9FUNG</name>
<dbReference type="GO" id="GO:0008843">
    <property type="term" value="F:endochitinase activity"/>
    <property type="evidence" value="ECO:0007669"/>
    <property type="project" value="UniProtKB-EC"/>
</dbReference>
<dbReference type="PROSITE" id="PS01095">
    <property type="entry name" value="GH18_1"/>
    <property type="match status" value="1"/>
</dbReference>
<evidence type="ECO:0000256" key="4">
    <source>
        <dbReference type="ARBA" id="ARBA00023024"/>
    </source>
</evidence>
<dbReference type="SMART" id="SM00636">
    <property type="entry name" value="Glyco_18"/>
    <property type="match status" value="1"/>
</dbReference>
<keyword evidence="8" id="KW-1015">Disulfide bond</keyword>
<dbReference type="Gene3D" id="3.30.60.10">
    <property type="entry name" value="Endochitinase-like"/>
    <property type="match status" value="1"/>
</dbReference>
<dbReference type="SUPFAM" id="SSF57016">
    <property type="entry name" value="Plant lectins/antimicrobial peptides"/>
    <property type="match status" value="2"/>
</dbReference>
<keyword evidence="3 9" id="KW-0378">Hydrolase</keyword>
<gene>
    <name evidence="14" type="ORF">BCR32DRAFT_295229</name>
</gene>
<dbReference type="InterPro" id="IPR011583">
    <property type="entry name" value="Chitinase_II/V-like_cat"/>
</dbReference>
<evidence type="ECO:0000256" key="10">
    <source>
        <dbReference type="RuleBase" id="RU004453"/>
    </source>
</evidence>
<dbReference type="InterPro" id="IPR017853">
    <property type="entry name" value="GH"/>
</dbReference>
<evidence type="ECO:0000259" key="13">
    <source>
        <dbReference type="PROSITE" id="PS51910"/>
    </source>
</evidence>
<dbReference type="InterPro" id="IPR050314">
    <property type="entry name" value="Glycosyl_Hydrlase_18"/>
</dbReference>
<dbReference type="EMBL" id="MCFG01000223">
    <property type="protein sequence ID" value="ORX78095.1"/>
    <property type="molecule type" value="Genomic_DNA"/>
</dbReference>
<keyword evidence="6 9" id="KW-0326">Glycosidase</keyword>
<comment type="caution">
    <text evidence="14">The sequence shown here is derived from an EMBL/GenBank/DDBJ whole genome shotgun (WGS) entry which is preliminary data.</text>
</comment>
<keyword evidence="2 8" id="KW-0147">Chitin-binding</keyword>
<proteinExistence type="inferred from homology"/>
<feature type="chain" id="PRO_5013028111" evidence="11">
    <location>
        <begin position="19"/>
        <end position="517"/>
    </location>
</feature>
<evidence type="ECO:0000256" key="7">
    <source>
        <dbReference type="ARBA" id="ARBA00023326"/>
    </source>
</evidence>
<dbReference type="OrthoDB" id="5585092at2759"/>
<evidence type="ECO:0000256" key="9">
    <source>
        <dbReference type="RuleBase" id="RU000489"/>
    </source>
</evidence>
<dbReference type="InterPro" id="IPR029070">
    <property type="entry name" value="Chitinase_insertion_sf"/>
</dbReference>
<evidence type="ECO:0000313" key="14">
    <source>
        <dbReference type="EMBL" id="ORX78095.1"/>
    </source>
</evidence>
<dbReference type="InterPro" id="IPR001579">
    <property type="entry name" value="Glyco_hydro_18_chit_AS"/>
</dbReference>